<organism evidence="3">
    <name type="scientific">Trypanosoma congolense (strain IL3000)</name>
    <dbReference type="NCBI Taxonomy" id="1068625"/>
    <lineage>
        <taxon>Eukaryota</taxon>
        <taxon>Discoba</taxon>
        <taxon>Euglenozoa</taxon>
        <taxon>Kinetoplastea</taxon>
        <taxon>Metakinetoplastina</taxon>
        <taxon>Trypanosomatida</taxon>
        <taxon>Trypanosomatidae</taxon>
        <taxon>Trypanosoma</taxon>
        <taxon>Nannomonas</taxon>
    </lineage>
</organism>
<proteinExistence type="predicted"/>
<accession>G0UQB0</accession>
<name>G0UQB0_TRYCI</name>
<dbReference type="VEuPathDB" id="TriTrypDB:TcIL3000_7_3850"/>
<dbReference type="AlphaFoldDB" id="G0UQB0"/>
<evidence type="ECO:0000256" key="1">
    <source>
        <dbReference type="SAM" id="Coils"/>
    </source>
</evidence>
<evidence type="ECO:0000313" key="3">
    <source>
        <dbReference type="EMBL" id="CCC91571.1"/>
    </source>
</evidence>
<evidence type="ECO:0000259" key="2">
    <source>
        <dbReference type="PROSITE" id="PS50021"/>
    </source>
</evidence>
<dbReference type="PROSITE" id="PS50021">
    <property type="entry name" value="CH"/>
    <property type="match status" value="1"/>
</dbReference>
<dbReference type="InterPro" id="IPR036872">
    <property type="entry name" value="CH_dom_sf"/>
</dbReference>
<dbReference type="SUPFAM" id="SSF47576">
    <property type="entry name" value="Calponin-homology domain, CH-domain"/>
    <property type="match status" value="1"/>
</dbReference>
<feature type="coiled-coil region" evidence="1">
    <location>
        <begin position="279"/>
        <end position="320"/>
    </location>
</feature>
<dbReference type="EMBL" id="HE575320">
    <property type="protein sequence ID" value="CCC91571.1"/>
    <property type="molecule type" value="Genomic_DNA"/>
</dbReference>
<reference evidence="3" key="1">
    <citation type="journal article" date="2012" name="Proc. Natl. Acad. Sci. U.S.A.">
        <title>Antigenic diversity is generated by distinct evolutionary mechanisms in African trypanosome species.</title>
        <authorList>
            <person name="Jackson A.P."/>
            <person name="Berry A."/>
            <person name="Aslett M."/>
            <person name="Allison H.C."/>
            <person name="Burton P."/>
            <person name="Vavrova-Anderson J."/>
            <person name="Brown R."/>
            <person name="Browne H."/>
            <person name="Corton N."/>
            <person name="Hauser H."/>
            <person name="Gamble J."/>
            <person name="Gilderthorp R."/>
            <person name="Marcello L."/>
            <person name="McQuillan J."/>
            <person name="Otto T.D."/>
            <person name="Quail M.A."/>
            <person name="Sanders M.J."/>
            <person name="van Tonder A."/>
            <person name="Ginger M.L."/>
            <person name="Field M.C."/>
            <person name="Barry J.D."/>
            <person name="Hertz-Fowler C."/>
            <person name="Berriman M."/>
        </authorList>
    </citation>
    <scope>NUCLEOTIDE SEQUENCE</scope>
    <source>
        <strain evidence="3">IL3000</strain>
    </source>
</reference>
<dbReference type="Gene3D" id="1.10.418.10">
    <property type="entry name" value="Calponin-like domain"/>
    <property type="match status" value="1"/>
</dbReference>
<dbReference type="InterPro" id="IPR001715">
    <property type="entry name" value="CH_dom"/>
</dbReference>
<gene>
    <name evidence="3" type="ORF">TCIL3000_7_3850</name>
</gene>
<protein>
    <recommendedName>
        <fullName evidence="2">Calponin-homology (CH) domain-containing protein</fullName>
    </recommendedName>
</protein>
<sequence length="938" mass="108226">MSRPKTRLTSSLPPIATPRRLDAVHGVSADEDASLEVQNKIERHRYAKVVLEYVQRYREYSSVTRFVEMMLEELSQRNGVTLQMKATLATWAMKLLACDSRFTLFMKPLVDALFPVIYCNFSEARLDYAPATIQALLCDRALYRDNPFLSHSTYMHEYNVGLVKMKSASGYIKKLTTKSTGWKALAQMLVVYTQSERKRSTFLAWRAEVKRLRTCRMIARNAANRHRAYYHSSCLRLAFLRWKMIVEKSRATYLIDRLRDASFQLENSKNQFHIECLRADKLQLSNMKAEADLALVTQERDELKSEVEALRAKLRDHEAGNGKEVGAALSNTLALVQEQRHVIMSLIDTRFNAEEVITNWLYSDPEHEKADQGEEVWSGHALLLKWCNHILSAKEGEERALICNFGEDFANGDVLVSIICYVFPERAVVLPPTRSAVTDRINLACDLAASIPLTPSLTEEDFKAKREDKIMVALAELFILYVHKKRYEKVKNSFSSLNKIRFSASDENSTENVGNEVVASPNLQNLSKMMDGWKVELRRWKEEAHLGVMCEHDLQKCIAHILRESSLLARDRNRGQPQLVVTPNVAHKFIDLSAKRLSGLRDTFDTRSPHAWKSFIHSSLKNLLWNHVHAISSIFYYYAGEGAEEMDEVQFWRFVRQSRLSVEPLSGFVIAQTFDLVVSPKLAALLRSRNLEKRTTLLEATEEMNVRKVKPAHFTEILIHMAVVRYRTPLLDAAESFLTGLTVPVLEKNSLSSLFYDAGPQRFVRYFQEDLVRVFLYYVKRPCESINSKEQGEEQPRKRFLSRMNFELYSRILRDCNYLTENIETDGTSQTEVRAQPSYHRKSRFIDSKELEHMFTTLYREALFASEGELCITLFLESLGILCHYWWPDPKVDFSRKLACFLADFIDKLRSVHSRDALLLREPPEHSLYGNHVNTLGQ</sequence>
<feature type="domain" description="Calponin-homology (CH)" evidence="2">
    <location>
        <begin position="377"/>
        <end position="482"/>
    </location>
</feature>
<keyword evidence="1" id="KW-0175">Coiled coil</keyword>